<dbReference type="AlphaFoldDB" id="A0A5E8CL22"/>
<proteinExistence type="predicted"/>
<name>A0A5E8CL22_9ZZZZ</name>
<sequence>MTSYSNTFLFNQINEMLEIEFDTTTEEDTVDIRSVKKLEELWKSLDGRNFDKNIFEEQNSFQKNNNFVIVQNFLKNNKTFVKNSKHISQFIKVAQDYILAIKKYNGQVLLDNCDLEILLTWIFLSLWCQSIISLNNNFSFPIFLTIYGYLCIEYKKKNQSNNEYLKFVQFCYKRLCGKEEPYDELTINLNYLLEEFESKYPRENYLMVYNRIIYLLKLRMKKDERGEEKFPYNNIEKGYAIFDTLLFMLLIESPEEIDQEKQNFFSLFGMYIKILFDIKFYKSNKVGFFNLYIRNGLKLDTCLIRLINIIKIMDNYLENSKFIDSNIKNYFISICINLLYYSIYEHSKHISVNFLHYLEKLSFLHPEKFKDLLNQNIINSIKAILIL</sequence>
<gene>
    <name evidence="1" type="ORF">CPAV1605_280</name>
</gene>
<reference evidence="1" key="1">
    <citation type="submission" date="2019-09" db="EMBL/GenBank/DDBJ databases">
        <authorList>
            <person name="Needham M D."/>
        </authorList>
    </citation>
    <scope>NUCLEOTIDE SEQUENCE</scope>
</reference>
<dbReference type="EMBL" id="CABVLZ010000001">
    <property type="protein sequence ID" value="VVU94555.1"/>
    <property type="molecule type" value="Genomic_DNA"/>
</dbReference>
<protein>
    <submittedName>
        <fullName evidence="1">Uncharacterized protein</fullName>
    </submittedName>
</protein>
<evidence type="ECO:0000313" key="1">
    <source>
        <dbReference type="EMBL" id="VVU94555.1"/>
    </source>
</evidence>
<organism evidence="1">
    <name type="scientific">seawater metagenome</name>
    <dbReference type="NCBI Taxonomy" id="1561972"/>
    <lineage>
        <taxon>unclassified sequences</taxon>
        <taxon>metagenomes</taxon>
        <taxon>ecological metagenomes</taxon>
    </lineage>
</organism>
<accession>A0A5E8CL22</accession>